<dbReference type="Gene3D" id="3.30.420.40">
    <property type="match status" value="1"/>
</dbReference>
<sequence>MADLTLAFDPSSSLSKGIYTLKEFKQEWLVMEAEVIDVTRTALKEYESQKLSKEELPLTSAWVEYGSEITAVGILARRFHATEAWRELKYERAVPKVLAMVGAIATLKRLPSKFSLNLGILLPYIEYKDGRRFHKLIEKALKNFKFRGESYQVSLEKFHCAPEGAGILMRGLPEPKSKTENAESALVLVLGLRDFSYLLMRQGQIKDADTEKLGLIRLLEIIKQSTSGLSLPELIEPVSLMMQTGDINCLNPLLKSSSLSGRRSELNTLTKGITNAKKQHWGMLHNWMTTRKFPSVLQVSITGGTSRSYQKEFINYFPEEPINWCERIESAVSQLLSPQLWEKKYKYRFTDVYCYFYYVMYHFAERPLSLVGKDQNG</sequence>
<reference evidence="1 2" key="2">
    <citation type="submission" date="2018-03" db="EMBL/GenBank/DDBJ databases">
        <authorList>
            <person name="Keele B.F."/>
        </authorList>
    </citation>
    <scope>NUCLEOTIDE SEQUENCE [LARGE SCALE GENOMIC DNA]</scope>
    <source>
        <strain evidence="1 2">CCALA 016</strain>
    </source>
</reference>
<dbReference type="RefSeq" id="WP_106457735.1">
    <property type="nucleotide sequence ID" value="NZ_PXOH01000017.1"/>
</dbReference>
<evidence type="ECO:0000313" key="2">
    <source>
        <dbReference type="Proteomes" id="UP000239001"/>
    </source>
</evidence>
<evidence type="ECO:0000313" key="1">
    <source>
        <dbReference type="EMBL" id="PSF35770.1"/>
    </source>
</evidence>
<comment type="caution">
    <text evidence="1">The sequence shown here is derived from an EMBL/GenBank/DDBJ whole genome shotgun (WGS) entry which is preliminary data.</text>
</comment>
<proteinExistence type="predicted"/>
<reference evidence="1 2" key="1">
    <citation type="submission" date="2018-03" db="EMBL/GenBank/DDBJ databases">
        <title>The ancient ancestry and fast evolution of plastids.</title>
        <authorList>
            <person name="Moore K.R."/>
            <person name="Magnabosco C."/>
            <person name="Momper L."/>
            <person name="Gold D.A."/>
            <person name="Bosak T."/>
            <person name="Fournier G.P."/>
        </authorList>
    </citation>
    <scope>NUCLEOTIDE SEQUENCE [LARGE SCALE GENOMIC DNA]</scope>
    <source>
        <strain evidence="1 2">CCALA 016</strain>
    </source>
</reference>
<name>A0A2T1LVU7_9CHRO</name>
<keyword evidence="2" id="KW-1185">Reference proteome</keyword>
<dbReference type="AlphaFoldDB" id="A0A2T1LVU7"/>
<accession>A0A2T1LVU7</accession>
<organism evidence="1 2">
    <name type="scientific">Aphanothece hegewaldii CCALA 016</name>
    <dbReference type="NCBI Taxonomy" id="2107694"/>
    <lineage>
        <taxon>Bacteria</taxon>
        <taxon>Bacillati</taxon>
        <taxon>Cyanobacteriota</taxon>
        <taxon>Cyanophyceae</taxon>
        <taxon>Oscillatoriophycideae</taxon>
        <taxon>Chroococcales</taxon>
        <taxon>Aphanothecaceae</taxon>
        <taxon>Aphanothece</taxon>
    </lineage>
</organism>
<dbReference type="Proteomes" id="UP000239001">
    <property type="component" value="Unassembled WGS sequence"/>
</dbReference>
<protein>
    <submittedName>
        <fullName evidence="1">Uncharacterized protein</fullName>
    </submittedName>
</protein>
<dbReference type="EMBL" id="PXOH01000017">
    <property type="protein sequence ID" value="PSF35770.1"/>
    <property type="molecule type" value="Genomic_DNA"/>
</dbReference>
<dbReference type="OrthoDB" id="528098at2"/>
<gene>
    <name evidence="1" type="ORF">C7H19_15200</name>
</gene>